<keyword evidence="3" id="KW-0378">Hydrolase</keyword>
<evidence type="ECO:0000256" key="4">
    <source>
        <dbReference type="ARBA" id="ARBA00023134"/>
    </source>
</evidence>
<dbReference type="GO" id="GO:0008053">
    <property type="term" value="P:mitochondrial fusion"/>
    <property type="evidence" value="ECO:0007669"/>
    <property type="project" value="TreeGrafter"/>
</dbReference>
<keyword evidence="2" id="KW-0547">Nucleotide-binding</keyword>
<dbReference type="AlphaFoldDB" id="A0A9X1T8P2"/>
<evidence type="ECO:0000313" key="7">
    <source>
        <dbReference type="EMBL" id="MCF0039738.1"/>
    </source>
</evidence>
<keyword evidence="8" id="KW-1185">Reference proteome</keyword>
<dbReference type="InterPro" id="IPR027094">
    <property type="entry name" value="Mitofusin_fam"/>
</dbReference>
<name>A0A9X1T8P2_9BACT</name>
<organism evidence="7 8">
    <name type="scientific">Dyadobacter fanqingshengii</name>
    <dbReference type="NCBI Taxonomy" id="2906443"/>
    <lineage>
        <taxon>Bacteria</taxon>
        <taxon>Pseudomonadati</taxon>
        <taxon>Bacteroidota</taxon>
        <taxon>Cytophagia</taxon>
        <taxon>Cytophagales</taxon>
        <taxon>Spirosomataceae</taxon>
        <taxon>Dyadobacter</taxon>
    </lineage>
</organism>
<protein>
    <submittedName>
        <fullName evidence="7">Dynamin family protein</fullName>
    </submittedName>
</protein>
<comment type="caution">
    <text evidence="7">The sequence shown here is derived from an EMBL/GenBank/DDBJ whole genome shotgun (WGS) entry which is preliminary data.</text>
</comment>
<dbReference type="GO" id="GO:0016020">
    <property type="term" value="C:membrane"/>
    <property type="evidence" value="ECO:0007669"/>
    <property type="project" value="UniProtKB-SubCell"/>
</dbReference>
<dbReference type="InterPro" id="IPR045063">
    <property type="entry name" value="Dynamin_N"/>
</dbReference>
<dbReference type="Pfam" id="PF00350">
    <property type="entry name" value="Dynamin_N"/>
    <property type="match status" value="1"/>
</dbReference>
<keyword evidence="5" id="KW-0472">Membrane</keyword>
<sequence>MSSFVKTFEERKAALFKTFDRLSEEGFIPCTNGEVNYTSDTIEEYKNNLNKQQFYVSVCGQIKAGKSTFLNYLLFKDKAVLPTAPTPWTAKLTRISFGETDHAIVYFYTTSEWAALKHLVVRDENEKEVNYFDKYLRDALNYSASQNVYDREIIQEKRLSHTLTDLNKLATYISSEGAYMPFVSYVEIYVNNPLVRHVIIVDTPGINDPNELRSRITTDFIHLSSAVVYLFAATMPLDIADFKFIDRYLFSIPSSKIIFALAQCDQAEHIDHLTGYIEKHLRNKPELKERNLLANDKVYPFSTMAAIINYKRQHQLPLNEEEAFYAAGMQPELIEANGFFEELVSGIDQRVMSEKAADVLDDAVNKIKTICSLQIKNLLSAIALEELKINDLQLSSAQLNAKVERVNGWMQEINEQITDLQQQKSDVTRSIENKIIGESSDIKESALQEYHNWIEVQSVEKALKISGHEIKSIISREIRKHINQTFIKDSFAPLKKYQEEAKNFLRAITNELMPVSRWGHLFEPIISVHKIIEDSLKSANDNFGRLEKLRENFMLFWTKREATNANLINEAGHIIEGIIDDFSQQLTSNVNKELENFFSELTHQVRKYSAAYSEDLRKLQNNLGDHSVGIEDNKKQLELLMADSNRLQQTYHQIKQTLSVE</sequence>
<evidence type="ECO:0000313" key="8">
    <source>
        <dbReference type="Proteomes" id="UP001139700"/>
    </source>
</evidence>
<evidence type="ECO:0000256" key="5">
    <source>
        <dbReference type="ARBA" id="ARBA00023136"/>
    </source>
</evidence>
<gene>
    <name evidence="7" type="ORF">LXM24_06535</name>
</gene>
<evidence type="ECO:0000259" key="6">
    <source>
        <dbReference type="Pfam" id="PF00350"/>
    </source>
</evidence>
<dbReference type="Gene3D" id="3.40.50.300">
    <property type="entry name" value="P-loop containing nucleotide triphosphate hydrolases"/>
    <property type="match status" value="1"/>
</dbReference>
<dbReference type="PANTHER" id="PTHR10465">
    <property type="entry name" value="TRANSMEMBRANE GTPASE FZO1"/>
    <property type="match status" value="1"/>
</dbReference>
<proteinExistence type="predicted"/>
<evidence type="ECO:0000256" key="3">
    <source>
        <dbReference type="ARBA" id="ARBA00022801"/>
    </source>
</evidence>
<evidence type="ECO:0000256" key="2">
    <source>
        <dbReference type="ARBA" id="ARBA00022741"/>
    </source>
</evidence>
<evidence type="ECO:0000256" key="1">
    <source>
        <dbReference type="ARBA" id="ARBA00004370"/>
    </source>
</evidence>
<dbReference type="SUPFAM" id="SSF52540">
    <property type="entry name" value="P-loop containing nucleoside triphosphate hydrolases"/>
    <property type="match status" value="1"/>
</dbReference>
<dbReference type="Proteomes" id="UP001139700">
    <property type="component" value="Unassembled WGS sequence"/>
</dbReference>
<dbReference type="GO" id="GO:0005525">
    <property type="term" value="F:GTP binding"/>
    <property type="evidence" value="ECO:0007669"/>
    <property type="project" value="UniProtKB-KW"/>
</dbReference>
<reference evidence="7" key="1">
    <citation type="submission" date="2021-12" db="EMBL/GenBank/DDBJ databases">
        <title>Novel species in genus Dyadobacter.</title>
        <authorList>
            <person name="Ma C."/>
        </authorList>
    </citation>
    <scope>NUCLEOTIDE SEQUENCE</scope>
    <source>
        <strain evidence="7">CY399</strain>
    </source>
</reference>
<keyword evidence="4" id="KW-0342">GTP-binding</keyword>
<comment type="subcellular location">
    <subcellularLocation>
        <location evidence="1">Membrane</location>
    </subcellularLocation>
</comment>
<dbReference type="InterPro" id="IPR027417">
    <property type="entry name" value="P-loop_NTPase"/>
</dbReference>
<dbReference type="PANTHER" id="PTHR10465:SF0">
    <property type="entry name" value="SARCALUMENIN"/>
    <property type="match status" value="1"/>
</dbReference>
<feature type="domain" description="Dynamin N-terminal" evidence="6">
    <location>
        <begin position="56"/>
        <end position="249"/>
    </location>
</feature>
<accession>A0A9X1T8P2</accession>
<dbReference type="RefSeq" id="WP_234612177.1">
    <property type="nucleotide sequence ID" value="NZ_CP098806.1"/>
</dbReference>
<dbReference type="GO" id="GO:0003924">
    <property type="term" value="F:GTPase activity"/>
    <property type="evidence" value="ECO:0007669"/>
    <property type="project" value="InterPro"/>
</dbReference>
<dbReference type="EMBL" id="JAJTTA010000002">
    <property type="protein sequence ID" value="MCF0039738.1"/>
    <property type="molecule type" value="Genomic_DNA"/>
</dbReference>